<dbReference type="SUPFAM" id="SSF46785">
    <property type="entry name" value="Winged helix' DNA-binding domain"/>
    <property type="match status" value="1"/>
</dbReference>
<accession>A0A4R1RF56</accession>
<keyword evidence="3 6" id="KW-0346">Stress response</keyword>
<evidence type="ECO:0000259" key="7">
    <source>
        <dbReference type="Pfam" id="PF01628"/>
    </source>
</evidence>
<dbReference type="GO" id="GO:0045892">
    <property type="term" value="P:negative regulation of DNA-templated transcription"/>
    <property type="evidence" value="ECO:0007669"/>
    <property type="project" value="UniProtKB-UniRule"/>
</dbReference>
<dbReference type="RefSeq" id="WP_132015227.1">
    <property type="nucleotide sequence ID" value="NZ_SLUN01000019.1"/>
</dbReference>
<dbReference type="InterPro" id="IPR023120">
    <property type="entry name" value="WHTH_transcript_rep_HrcA_IDD"/>
</dbReference>
<name>A0A4R1RF56_HYDET</name>
<evidence type="ECO:0000256" key="2">
    <source>
        <dbReference type="ARBA" id="ARBA00023015"/>
    </source>
</evidence>
<dbReference type="GO" id="GO:0003677">
    <property type="term" value="F:DNA binding"/>
    <property type="evidence" value="ECO:0007669"/>
    <property type="project" value="InterPro"/>
</dbReference>
<dbReference type="Gene3D" id="1.10.10.10">
    <property type="entry name" value="Winged helix-like DNA-binding domain superfamily/Winged helix DNA-binding domain"/>
    <property type="match status" value="1"/>
</dbReference>
<comment type="similarity">
    <text evidence="6">Belongs to the HrcA family.</text>
</comment>
<feature type="domain" description="Heat-inducible transcription repressor HrcA C-terminal" evidence="7">
    <location>
        <begin position="107"/>
        <end position="326"/>
    </location>
</feature>
<gene>
    <name evidence="6" type="primary">hrcA</name>
    <name evidence="8" type="ORF">EDC14_101986</name>
</gene>
<evidence type="ECO:0000256" key="5">
    <source>
        <dbReference type="ARBA" id="ARBA00055319"/>
    </source>
</evidence>
<dbReference type="EMBL" id="SLUN01000019">
    <property type="protein sequence ID" value="TCL64280.1"/>
    <property type="molecule type" value="Genomic_DNA"/>
</dbReference>
<dbReference type="HAMAP" id="MF_00081">
    <property type="entry name" value="HrcA"/>
    <property type="match status" value="1"/>
</dbReference>
<comment type="caution">
    <text evidence="8">The sequence shown here is derived from an EMBL/GenBank/DDBJ whole genome shotgun (WGS) entry which is preliminary data.</text>
</comment>
<keyword evidence="4 6" id="KW-0804">Transcription</keyword>
<organism evidence="8 9">
    <name type="scientific">Hydrogenispora ethanolica</name>
    <dbReference type="NCBI Taxonomy" id="1082276"/>
    <lineage>
        <taxon>Bacteria</taxon>
        <taxon>Bacillati</taxon>
        <taxon>Bacillota</taxon>
        <taxon>Hydrogenispora</taxon>
    </lineage>
</organism>
<dbReference type="SUPFAM" id="SSF55781">
    <property type="entry name" value="GAF domain-like"/>
    <property type="match status" value="1"/>
</dbReference>
<dbReference type="Gene3D" id="3.30.390.60">
    <property type="entry name" value="Heat-inducible transcription repressor hrca homolog, domain 3"/>
    <property type="match status" value="1"/>
</dbReference>
<dbReference type="OrthoDB" id="9783139at2"/>
<dbReference type="InterPro" id="IPR021153">
    <property type="entry name" value="HrcA_C"/>
</dbReference>
<evidence type="ECO:0000256" key="1">
    <source>
        <dbReference type="ARBA" id="ARBA00022491"/>
    </source>
</evidence>
<dbReference type="Pfam" id="PF01628">
    <property type="entry name" value="HrcA"/>
    <property type="match status" value="1"/>
</dbReference>
<comment type="function">
    <text evidence="5 6">Negative regulator of class I heat shock genes (grpE-dnaK-dnaJ and groELS operons). Prevents heat-shock induction of these operons.</text>
</comment>
<dbReference type="PIRSF" id="PIRSF005485">
    <property type="entry name" value="HrcA"/>
    <property type="match status" value="1"/>
</dbReference>
<dbReference type="PANTHER" id="PTHR34824">
    <property type="entry name" value="HEAT-INDUCIBLE TRANSCRIPTION REPRESSOR HRCA"/>
    <property type="match status" value="1"/>
</dbReference>
<dbReference type="NCBIfam" id="TIGR00331">
    <property type="entry name" value="hrcA"/>
    <property type="match status" value="1"/>
</dbReference>
<dbReference type="InterPro" id="IPR029016">
    <property type="entry name" value="GAF-like_dom_sf"/>
</dbReference>
<dbReference type="Proteomes" id="UP000295008">
    <property type="component" value="Unassembled WGS sequence"/>
</dbReference>
<sequence>MASELDERKKHILKVITDDYIASAEPVGSRTIARRYNLGLSPATIRNEMADLEESGYLEQPHTSAGRIPSELGYRYYVDALMAHKKLLNQEIEQIYIELEKHHQEIDQVIHQTSKILGQFTKFPSLVLSPQLNSASFRHIQLIRLSETTILVLIVTDTGFVENNVIEMGSGISDSELEQISNFFNSKLRGVCLKEFRPALLNEIRSEMVFKNEFFDEAVKILIRAASKQAKERVIVGGTTKILEQPEFADLERFKSFSQLLDEEERLYTLLTPSGYRGAQVKIGHENEETVIQDCSVVTAGYEIAGRTVGVIGVLGPTRMDYAKVMPIVEYTATILSELLTQIYNKTSK</sequence>
<keyword evidence="1 6" id="KW-0678">Repressor</keyword>
<keyword evidence="2 6" id="KW-0805">Transcription regulation</keyword>
<evidence type="ECO:0000313" key="8">
    <source>
        <dbReference type="EMBL" id="TCL64280.1"/>
    </source>
</evidence>
<dbReference type="PANTHER" id="PTHR34824:SF1">
    <property type="entry name" value="HEAT-INDUCIBLE TRANSCRIPTION REPRESSOR HRCA"/>
    <property type="match status" value="1"/>
</dbReference>
<dbReference type="InterPro" id="IPR036388">
    <property type="entry name" value="WH-like_DNA-bd_sf"/>
</dbReference>
<dbReference type="InterPro" id="IPR036390">
    <property type="entry name" value="WH_DNA-bd_sf"/>
</dbReference>
<evidence type="ECO:0000256" key="3">
    <source>
        <dbReference type="ARBA" id="ARBA00023016"/>
    </source>
</evidence>
<evidence type="ECO:0000313" key="9">
    <source>
        <dbReference type="Proteomes" id="UP000295008"/>
    </source>
</evidence>
<evidence type="ECO:0000256" key="4">
    <source>
        <dbReference type="ARBA" id="ARBA00023163"/>
    </source>
</evidence>
<keyword evidence="9" id="KW-1185">Reference proteome</keyword>
<proteinExistence type="inferred from homology"/>
<dbReference type="AlphaFoldDB" id="A0A4R1RF56"/>
<dbReference type="InterPro" id="IPR002571">
    <property type="entry name" value="HrcA"/>
</dbReference>
<reference evidence="8 9" key="1">
    <citation type="submission" date="2019-03" db="EMBL/GenBank/DDBJ databases">
        <title>Genomic Encyclopedia of Type Strains, Phase IV (KMG-IV): sequencing the most valuable type-strain genomes for metagenomic binning, comparative biology and taxonomic classification.</title>
        <authorList>
            <person name="Goeker M."/>
        </authorList>
    </citation>
    <scope>NUCLEOTIDE SEQUENCE [LARGE SCALE GENOMIC DNA]</scope>
    <source>
        <strain evidence="8 9">LX-B</strain>
    </source>
</reference>
<dbReference type="FunFam" id="1.10.10.10:FF:000049">
    <property type="entry name" value="Heat-inducible transcription repressor HrcA"/>
    <property type="match status" value="1"/>
</dbReference>
<evidence type="ECO:0000256" key="6">
    <source>
        <dbReference type="HAMAP-Rule" id="MF_00081"/>
    </source>
</evidence>
<dbReference type="Gene3D" id="3.30.450.40">
    <property type="match status" value="1"/>
</dbReference>
<protein>
    <recommendedName>
        <fullName evidence="6">Heat-inducible transcription repressor HrcA</fullName>
    </recommendedName>
</protein>